<feature type="region of interest" description="Disordered" evidence="1">
    <location>
        <begin position="174"/>
        <end position="234"/>
    </location>
</feature>
<dbReference type="SUPFAM" id="SSF52540">
    <property type="entry name" value="P-loop containing nucleoside triphosphate hydrolases"/>
    <property type="match status" value="1"/>
</dbReference>
<name>A0ABY2ULZ0_9GAMM</name>
<dbReference type="GO" id="GO:0004386">
    <property type="term" value="F:helicase activity"/>
    <property type="evidence" value="ECO:0007669"/>
    <property type="project" value="UniProtKB-KW"/>
</dbReference>
<keyword evidence="3" id="KW-0347">Helicase</keyword>
<dbReference type="InterPro" id="IPR027417">
    <property type="entry name" value="P-loop_NTPase"/>
</dbReference>
<accession>A0ABY2ULZ0</accession>
<feature type="domain" description="Helicase C-terminal" evidence="2">
    <location>
        <begin position="1117"/>
        <end position="1190"/>
    </location>
</feature>
<keyword evidence="3" id="KW-0378">Hydrolase</keyword>
<evidence type="ECO:0000313" key="3">
    <source>
        <dbReference type="EMBL" id="TLM79163.1"/>
    </source>
</evidence>
<keyword evidence="3" id="KW-0547">Nucleotide-binding</keyword>
<dbReference type="Proteomes" id="UP000306791">
    <property type="component" value="Unassembled WGS sequence"/>
</dbReference>
<gene>
    <name evidence="3" type="ORF">FDY93_03390</name>
</gene>
<protein>
    <submittedName>
        <fullName evidence="3">Helicase</fullName>
    </submittedName>
</protein>
<reference evidence="3 4" key="1">
    <citation type="submission" date="2019-05" db="EMBL/GenBank/DDBJ databases">
        <title>Microbulbifer harenosus sp. nov., an alginate-degrading bacterium isolated from coastal sand.</title>
        <authorList>
            <person name="Huang H."/>
            <person name="Mo K."/>
            <person name="Bao S."/>
        </authorList>
    </citation>
    <scope>NUCLEOTIDE SEQUENCE [LARGE SCALE GENOMIC DNA]</scope>
    <source>
        <strain evidence="3 4">HB161719</strain>
    </source>
</reference>
<evidence type="ECO:0000259" key="2">
    <source>
        <dbReference type="SMART" id="SM00490"/>
    </source>
</evidence>
<dbReference type="RefSeq" id="WP_138234336.1">
    <property type="nucleotide sequence ID" value="NZ_CP185860.1"/>
</dbReference>
<dbReference type="Gene3D" id="3.40.50.300">
    <property type="entry name" value="P-loop containing nucleotide triphosphate hydrolases"/>
    <property type="match status" value="1"/>
</dbReference>
<evidence type="ECO:0000313" key="4">
    <source>
        <dbReference type="Proteomes" id="UP000306791"/>
    </source>
</evidence>
<proteinExistence type="predicted"/>
<feature type="compositionally biased region" description="Basic and acidic residues" evidence="1">
    <location>
        <begin position="199"/>
        <end position="215"/>
    </location>
</feature>
<dbReference type="NCBIfam" id="NF038325">
    <property type="entry name" value="DISARM_DrmAS"/>
    <property type="match status" value="1"/>
</dbReference>
<comment type="caution">
    <text evidence="3">The sequence shown here is derived from an EMBL/GenBank/DDBJ whole genome shotgun (WGS) entry which is preliminary data.</text>
</comment>
<keyword evidence="4" id="KW-1185">Reference proteome</keyword>
<feature type="region of interest" description="Disordered" evidence="1">
    <location>
        <begin position="1371"/>
        <end position="1402"/>
    </location>
</feature>
<dbReference type="InterPro" id="IPR001650">
    <property type="entry name" value="Helicase_C-like"/>
</dbReference>
<dbReference type="CDD" id="cd18785">
    <property type="entry name" value="SF2_C"/>
    <property type="match status" value="1"/>
</dbReference>
<dbReference type="EMBL" id="VANI01000004">
    <property type="protein sequence ID" value="TLM79163.1"/>
    <property type="molecule type" value="Genomic_DNA"/>
</dbReference>
<evidence type="ECO:0000256" key="1">
    <source>
        <dbReference type="SAM" id="MobiDB-lite"/>
    </source>
</evidence>
<dbReference type="SMART" id="SM00490">
    <property type="entry name" value="HELICc"/>
    <property type="match status" value="1"/>
</dbReference>
<sequence length="1519" mass="169281">MNTSIKTNNAWVAFTSKTSLGLPFEHYSLSLAGEVTKYQALHESDWILALNDSADAIGVGRVYRIRSSLDSTTVYFDKYLSFDAPSSLFGTPLSAPSGGISRIQWTDFLESLPKLSGTTIAEVPLINDQAYIRELLQLAVVDDLLGPANGPYEEIVDMSVRDRYLVGKLAPRDSRKDGSIEGLEGPLANEEGEEPDESIDTHDRNAPNRLSHEPGAEFNSTTGKVEAESDSADEIDAASNQSLIPSSMGITFCVSGDVEAIEVEALWGRYERLYDHEHIKPIKRKMTKQEVEAHQEKKGLERVNCVSLGTKNAAGDELFSVETEMKPKVWKRIPCGGRISLPMKEGIVPHQAPDKEHPEVRIQGSVRAKNADGDRLITLFLVNAQEEPESNKDTAWLFQPEIRIRAAQDSADKAIFRRRPLALDDSDDHERKALEMVYRKKVEFAVGHGVAVHAVSDIETVEYATEVRTIIMPQYEVPITDIPGSRNEYWPENNSHSPDRLAMCEMVKKGYLDMEVLAELSKEELVSALSILTDDYRAWIDEQSDRIGKDVAGHDQEAKEALSKCTDIHQRLVEGIQVLAENDNALRAFRTANLAMANQRIRSLYALSQRRNQSKTLSDFQKRKNRSWRPFQLAFMLLSIPSLADPNHKDRTKPIEAYADLLWFPTGGGKTEAYLGVAAFTMFIRRLQGNLGGYDSSRGLSVIMRYTLRLLTLQQFQRATTLICAMEVLRREALAKGDESLGKEPFTIGLWVGNKVTPGTTDDSHRAIQDIRDPDKWDAGSTSPAQLTSCPWCGGEVAPGRDIEVNKLVGQTIIYCGDKKSHCEFSRGKTSNLPHPGIPVKVVDEEIYHRPPTMMIATVDKFAMMAWRGQVRTLFGRANKECPRHGLLWPGAECEGNHRALKGLAPTKVRQIMPIRPPDLIIQDEFHLISGPLGTMVGLYETAVDELSTWELDGKPVKPKIIASTATVRKAAEQVNGVFMRKVSVFPPHGLDVEDNFFSVQRPIQEHPGRRYLGVCSPGSSRPAMLIRVYTAFLTASQGLFDRFGPAADPYMTTVGYFNSLRELGGMKRLAEDDVQTRSYRVQMSLVDRPGLAQRSVQNIKELTSRISNRDIPKNLDQLEVPFKARFDAPTGKYVTDWQDGDIRAIDVVLATNMLSVGVDVNRLGLMAVNGQPKGTAEYIQATSRVGRQFPGLVCTVLTWARPRDLSHYETFEHYHATFYKHVEAQSVTPFSPRAIDRGLTGTMLSLMRLENEPFNPNTGAMSMDKVEKPEAKTAMNILTKRAWSVTDRSDIEALAKLELKARIDEWAKQVRKGGRLLGYEKKGPNKDTMVALIKAPGVQAWDDFTVPMSMREVEPGVRLVMNTRKFADSPNWTPRVVVPDDNDANSAGSGRSSRRRTNSTTSAPGLLVSVVDIAKGKYESETVVEIEVDGQSKQLTIARSKDQKPEKNTFVVMSVSDVQQGQFPKGTLAGTLSWSELQDENGNITTRMKLRYPEANVSFDLPDGDWASITLHAEEIKD</sequence>
<organism evidence="3 4">
    <name type="scientific">Microbulbifer harenosus</name>
    <dbReference type="NCBI Taxonomy" id="2576840"/>
    <lineage>
        <taxon>Bacteria</taxon>
        <taxon>Pseudomonadati</taxon>
        <taxon>Pseudomonadota</taxon>
        <taxon>Gammaproteobacteria</taxon>
        <taxon>Cellvibrionales</taxon>
        <taxon>Microbulbiferaceae</taxon>
        <taxon>Microbulbifer</taxon>
    </lineage>
</organism>
<keyword evidence="3" id="KW-0067">ATP-binding</keyword>